<proteinExistence type="predicted"/>
<gene>
    <name evidence="1" type="ORF">CBW65_02605</name>
</gene>
<organism evidence="1 2">
    <name type="scientific">Tumebacillus avium</name>
    <dbReference type="NCBI Taxonomy" id="1903704"/>
    <lineage>
        <taxon>Bacteria</taxon>
        <taxon>Bacillati</taxon>
        <taxon>Bacillota</taxon>
        <taxon>Bacilli</taxon>
        <taxon>Bacillales</taxon>
        <taxon>Alicyclobacillaceae</taxon>
        <taxon>Tumebacillus</taxon>
    </lineage>
</organism>
<evidence type="ECO:0000313" key="2">
    <source>
        <dbReference type="Proteomes" id="UP000195437"/>
    </source>
</evidence>
<dbReference type="Proteomes" id="UP000195437">
    <property type="component" value="Chromosome"/>
</dbReference>
<dbReference type="RefSeq" id="WP_087455467.1">
    <property type="nucleotide sequence ID" value="NZ_CP021434.1"/>
</dbReference>
<dbReference type="KEGG" id="tum:CBW65_02605"/>
<dbReference type="AlphaFoldDB" id="A0A1Y0IJ31"/>
<dbReference type="Pfam" id="PF15594">
    <property type="entry name" value="Imm50"/>
    <property type="match status" value="1"/>
</dbReference>
<dbReference type="EMBL" id="CP021434">
    <property type="protein sequence ID" value="ARU60079.1"/>
    <property type="molecule type" value="Genomic_DNA"/>
</dbReference>
<name>A0A1Y0IJ31_9BACL</name>
<protein>
    <recommendedName>
        <fullName evidence="3">Immunity protein 50</fullName>
    </recommendedName>
</protein>
<evidence type="ECO:0000313" key="1">
    <source>
        <dbReference type="EMBL" id="ARU60079.1"/>
    </source>
</evidence>
<dbReference type="InterPro" id="IPR028957">
    <property type="entry name" value="Imm50"/>
</dbReference>
<sequence length="131" mass="14874">MWCEFLQRNKFLSSLYAGEVPKLLNVRMAEIKLSDDGRKFTVFFNMPRFADIPPSKWISLGYNTVFVELAFVDITEIMIKSSGGKYRGNIEIQKNEDGKFEVCISGTVEINLTADFGIVKEVTGYISETPE</sequence>
<reference evidence="2" key="1">
    <citation type="submission" date="2017-05" db="EMBL/GenBank/DDBJ databases">
        <authorList>
            <person name="Sung H."/>
        </authorList>
    </citation>
    <scope>NUCLEOTIDE SEQUENCE [LARGE SCALE GENOMIC DNA]</scope>
    <source>
        <strain evidence="2">AR23208</strain>
    </source>
</reference>
<keyword evidence="2" id="KW-1185">Reference proteome</keyword>
<evidence type="ECO:0008006" key="3">
    <source>
        <dbReference type="Google" id="ProtNLM"/>
    </source>
</evidence>
<dbReference type="OrthoDB" id="2867502at2"/>
<accession>A0A1Y0IJ31</accession>